<dbReference type="AlphaFoldDB" id="A0A2I0VC97"/>
<evidence type="ECO:0000313" key="1">
    <source>
        <dbReference type="EMBL" id="PKU61020.1"/>
    </source>
</evidence>
<dbReference type="Proteomes" id="UP000233837">
    <property type="component" value="Unassembled WGS sequence"/>
</dbReference>
<sequence length="62" mass="7097">MASRRSKAKEEKKAIDRTKLKEYISRGNTSSEKGPKEKAIEMHIFLLLSPNEWHKGCSFTCA</sequence>
<accession>A0A2I0VC97</accession>
<protein>
    <submittedName>
        <fullName evidence="1">Uncharacterized protein</fullName>
    </submittedName>
</protein>
<name>A0A2I0VC97_9ASPA</name>
<proteinExistence type="predicted"/>
<reference evidence="1 2" key="2">
    <citation type="journal article" date="2017" name="Nature">
        <title>The Apostasia genome and the evolution of orchids.</title>
        <authorList>
            <person name="Zhang G.Q."/>
            <person name="Liu K.W."/>
            <person name="Li Z."/>
            <person name="Lohaus R."/>
            <person name="Hsiao Y.Y."/>
            <person name="Niu S.C."/>
            <person name="Wang J.Y."/>
            <person name="Lin Y.C."/>
            <person name="Xu Q."/>
            <person name="Chen L.J."/>
            <person name="Yoshida K."/>
            <person name="Fujiwara S."/>
            <person name="Wang Z.W."/>
            <person name="Zhang Y.Q."/>
            <person name="Mitsuda N."/>
            <person name="Wang M."/>
            <person name="Liu G.H."/>
            <person name="Pecoraro L."/>
            <person name="Huang H.X."/>
            <person name="Xiao X.J."/>
            <person name="Lin M."/>
            <person name="Wu X.Y."/>
            <person name="Wu W.L."/>
            <person name="Chen Y.Y."/>
            <person name="Chang S.B."/>
            <person name="Sakamoto S."/>
            <person name="Ohme-Takagi M."/>
            <person name="Yagi M."/>
            <person name="Zeng S.J."/>
            <person name="Shen C.Y."/>
            <person name="Yeh C.M."/>
            <person name="Luo Y.B."/>
            <person name="Tsai W.C."/>
            <person name="Van de Peer Y."/>
            <person name="Liu Z.J."/>
        </authorList>
    </citation>
    <scope>NUCLEOTIDE SEQUENCE [LARGE SCALE GENOMIC DNA]</scope>
    <source>
        <tissue evidence="1">The whole plant</tissue>
    </source>
</reference>
<evidence type="ECO:0000313" key="2">
    <source>
        <dbReference type="Proteomes" id="UP000233837"/>
    </source>
</evidence>
<organism evidence="1 2">
    <name type="scientific">Dendrobium catenatum</name>
    <dbReference type="NCBI Taxonomy" id="906689"/>
    <lineage>
        <taxon>Eukaryota</taxon>
        <taxon>Viridiplantae</taxon>
        <taxon>Streptophyta</taxon>
        <taxon>Embryophyta</taxon>
        <taxon>Tracheophyta</taxon>
        <taxon>Spermatophyta</taxon>
        <taxon>Magnoliopsida</taxon>
        <taxon>Liliopsida</taxon>
        <taxon>Asparagales</taxon>
        <taxon>Orchidaceae</taxon>
        <taxon>Epidendroideae</taxon>
        <taxon>Malaxideae</taxon>
        <taxon>Dendrobiinae</taxon>
        <taxon>Dendrobium</taxon>
    </lineage>
</organism>
<gene>
    <name evidence="1" type="ORF">MA16_Dca028476</name>
</gene>
<dbReference type="EMBL" id="KZ504845">
    <property type="protein sequence ID" value="PKU61020.1"/>
    <property type="molecule type" value="Genomic_DNA"/>
</dbReference>
<keyword evidence="2" id="KW-1185">Reference proteome</keyword>
<reference evidence="1 2" key="1">
    <citation type="journal article" date="2016" name="Sci. Rep.">
        <title>The Dendrobium catenatum Lindl. genome sequence provides insights into polysaccharide synthase, floral development and adaptive evolution.</title>
        <authorList>
            <person name="Zhang G.Q."/>
            <person name="Xu Q."/>
            <person name="Bian C."/>
            <person name="Tsai W.C."/>
            <person name="Yeh C.M."/>
            <person name="Liu K.W."/>
            <person name="Yoshida K."/>
            <person name="Zhang L.S."/>
            <person name="Chang S.B."/>
            <person name="Chen F."/>
            <person name="Shi Y."/>
            <person name="Su Y.Y."/>
            <person name="Zhang Y.Q."/>
            <person name="Chen L.J."/>
            <person name="Yin Y."/>
            <person name="Lin M."/>
            <person name="Huang H."/>
            <person name="Deng H."/>
            <person name="Wang Z.W."/>
            <person name="Zhu S.L."/>
            <person name="Zhao X."/>
            <person name="Deng C."/>
            <person name="Niu S.C."/>
            <person name="Huang J."/>
            <person name="Wang M."/>
            <person name="Liu G.H."/>
            <person name="Yang H.J."/>
            <person name="Xiao X.J."/>
            <person name="Hsiao Y.Y."/>
            <person name="Wu W.L."/>
            <person name="Chen Y.Y."/>
            <person name="Mitsuda N."/>
            <person name="Ohme-Takagi M."/>
            <person name="Luo Y.B."/>
            <person name="Van de Peer Y."/>
            <person name="Liu Z.J."/>
        </authorList>
    </citation>
    <scope>NUCLEOTIDE SEQUENCE [LARGE SCALE GENOMIC DNA]</scope>
    <source>
        <tissue evidence="1">The whole plant</tissue>
    </source>
</reference>